<reference evidence="6 7" key="1">
    <citation type="submission" date="2016-01" db="EMBL/GenBank/DDBJ databases">
        <title>Draft Genome Sequences of Seven Thermophilic Sporeformers Isolated from Foods.</title>
        <authorList>
            <person name="Berendsen E.M."/>
            <person name="Wells-Bennik M.H."/>
            <person name="Krawcyk A.O."/>
            <person name="De Jong A."/>
            <person name="Holsappel S."/>
            <person name="Eijlander R.T."/>
            <person name="Kuipers O.P."/>
        </authorList>
    </citation>
    <scope>NUCLEOTIDE SEQUENCE [LARGE SCALE GENOMIC DNA]</scope>
    <source>
        <strain evidence="3 6">B4109</strain>
        <strain evidence="4 7">B4114</strain>
    </source>
</reference>
<comment type="caution">
    <text evidence="3">The sequence shown here is derived from an EMBL/GenBank/DDBJ whole genome shotgun (WGS) entry which is preliminary data.</text>
</comment>
<dbReference type="PATRIC" id="fig|1422.17.peg.513"/>
<dbReference type="InterPro" id="IPR011701">
    <property type="entry name" value="MFS"/>
</dbReference>
<dbReference type="InterPro" id="IPR036259">
    <property type="entry name" value="MFS_trans_sf"/>
</dbReference>
<comment type="subcellular location">
    <subcellularLocation>
        <location evidence="1">Cell membrane</location>
        <topology evidence="1">Multi-pass membrane protein</topology>
    </subcellularLocation>
</comment>
<evidence type="ECO:0000313" key="6">
    <source>
        <dbReference type="Proteomes" id="UP000075424"/>
    </source>
</evidence>
<feature type="transmembrane region" description="Helical" evidence="2">
    <location>
        <begin position="81"/>
        <end position="101"/>
    </location>
</feature>
<evidence type="ECO:0000313" key="8">
    <source>
        <dbReference type="Proteomes" id="UP000266922"/>
    </source>
</evidence>
<evidence type="ECO:0000313" key="3">
    <source>
        <dbReference type="EMBL" id="KYD21718.1"/>
    </source>
</evidence>
<dbReference type="GO" id="GO:0022857">
    <property type="term" value="F:transmembrane transporter activity"/>
    <property type="evidence" value="ECO:0007669"/>
    <property type="project" value="InterPro"/>
</dbReference>
<dbReference type="EMBL" id="RCTJ01000032">
    <property type="protein sequence ID" value="RLQ13741.1"/>
    <property type="molecule type" value="Genomic_DNA"/>
</dbReference>
<dbReference type="InterPro" id="IPR052528">
    <property type="entry name" value="Sugar_transport-like"/>
</dbReference>
<dbReference type="SUPFAM" id="SSF103473">
    <property type="entry name" value="MFS general substrate transporter"/>
    <property type="match status" value="1"/>
</dbReference>
<dbReference type="Pfam" id="PF07690">
    <property type="entry name" value="MFS_1"/>
    <property type="match status" value="1"/>
</dbReference>
<feature type="transmembrane region" description="Helical" evidence="2">
    <location>
        <begin position="379"/>
        <end position="397"/>
    </location>
</feature>
<gene>
    <name evidence="3" type="ORF">B4109_2043</name>
    <name evidence="4" type="ORF">B4114_2283</name>
    <name evidence="5" type="ORF">D9548_09900</name>
</gene>
<keyword evidence="2" id="KW-1133">Transmembrane helix</keyword>
<dbReference type="RefSeq" id="WP_033014640.1">
    <property type="nucleotide sequence ID" value="NZ_CBCSGJ010000001.1"/>
</dbReference>
<protein>
    <submittedName>
        <fullName evidence="5">MFS transporter</fullName>
    </submittedName>
</protein>
<dbReference type="OrthoDB" id="2086294at2"/>
<evidence type="ECO:0000313" key="7">
    <source>
        <dbReference type="Proteomes" id="UP000075517"/>
    </source>
</evidence>
<dbReference type="PANTHER" id="PTHR23526">
    <property type="entry name" value="INTEGRAL MEMBRANE TRANSPORT PROTEIN-RELATED"/>
    <property type="match status" value="1"/>
</dbReference>
<feature type="transmembrane region" description="Helical" evidence="2">
    <location>
        <begin position="176"/>
        <end position="195"/>
    </location>
</feature>
<feature type="transmembrane region" description="Helical" evidence="2">
    <location>
        <begin position="308"/>
        <end position="333"/>
    </location>
</feature>
<accession>A0A150MBC0</accession>
<feature type="transmembrane region" description="Helical" evidence="2">
    <location>
        <begin position="284"/>
        <end position="302"/>
    </location>
</feature>
<dbReference type="Proteomes" id="UP000075517">
    <property type="component" value="Unassembled WGS sequence"/>
</dbReference>
<dbReference type="PANTHER" id="PTHR23526:SF2">
    <property type="entry name" value="MAJOR FACILITATOR SUPERFAMILY (MFS) PROFILE DOMAIN-CONTAINING PROTEIN"/>
    <property type="match status" value="1"/>
</dbReference>
<keyword evidence="2" id="KW-0472">Membrane</keyword>
<feature type="transmembrane region" description="Helical" evidence="2">
    <location>
        <begin position="54"/>
        <end position="74"/>
    </location>
</feature>
<name>A0A150MBC0_GEOSE</name>
<reference evidence="5 8" key="2">
    <citation type="submission" date="2018-10" db="EMBL/GenBank/DDBJ databases">
        <title>Geobacillus stearothermophilus in processing lines of powdered infant formula.</title>
        <authorList>
            <person name="Rhee M.S."/>
            <person name="Choi I.-G."/>
            <person name="Cho T.J."/>
            <person name="Park B."/>
        </authorList>
    </citation>
    <scope>NUCLEOTIDE SEQUENCE [LARGE SCALE GENOMIC DNA]</scope>
    <source>
        <strain evidence="5 8">FHS-PPGT130</strain>
    </source>
</reference>
<feature type="transmembrane region" description="Helical" evidence="2">
    <location>
        <begin position="353"/>
        <end position="373"/>
    </location>
</feature>
<sequence>MAFFQKLTGQEQVNRDLLLLLCIGGFYALGVSLSNTFVNIYLWKQTGDFRDLALYNLAVVTMQPLTFIVAGRLAKQIDRILVLRLGVSCLAVFFVTVLLVGSRAHQYLLVLGALLGVGYGFYWLAFNVLTFEITEPETRDFFNGFFGVLTSSAGMIGPIAAGYIISSLHGAKGYTFVFSLSLGLFLVAVLLSFFLKRRAAAGKYLFFRILKERNENRNWRLITNAHFFQGLREGSFVFVISVLVYVSSHSEWALGKYGLVNSFTSFIAYYVVSRLMKREYRMKAILLGGLLLYAAIFLIVFHPSYPRLLLYAVTIAIAYPILLVPYSSLTFDVIGKSWKSAEARVEYIVVRELFLNAGRVASILAFLAAVELFNEQTGIRVLMFVCGAGHLIIYWFVRRIRLTDGHPERERQGRLLLRPKLANERGGPTA</sequence>
<dbReference type="EMBL" id="LQYY01000090">
    <property type="protein sequence ID" value="KYD33737.1"/>
    <property type="molecule type" value="Genomic_DNA"/>
</dbReference>
<evidence type="ECO:0000313" key="5">
    <source>
        <dbReference type="EMBL" id="RLQ13741.1"/>
    </source>
</evidence>
<evidence type="ECO:0000313" key="4">
    <source>
        <dbReference type="EMBL" id="KYD33737.1"/>
    </source>
</evidence>
<feature type="transmembrane region" description="Helical" evidence="2">
    <location>
        <begin position="17"/>
        <end position="42"/>
    </location>
</feature>
<dbReference type="Proteomes" id="UP000266922">
    <property type="component" value="Unassembled WGS sequence"/>
</dbReference>
<feature type="transmembrane region" description="Helical" evidence="2">
    <location>
        <begin position="141"/>
        <end position="164"/>
    </location>
</feature>
<dbReference type="Proteomes" id="UP000075424">
    <property type="component" value="Unassembled WGS sequence"/>
</dbReference>
<dbReference type="AlphaFoldDB" id="A0A150MBC0"/>
<dbReference type="GeneID" id="89611340"/>
<proteinExistence type="predicted"/>
<keyword evidence="2" id="KW-0812">Transmembrane</keyword>
<dbReference type="Gene3D" id="1.20.1250.20">
    <property type="entry name" value="MFS general substrate transporter like domains"/>
    <property type="match status" value="2"/>
</dbReference>
<dbReference type="EMBL" id="LQYV01000132">
    <property type="protein sequence ID" value="KYD21718.1"/>
    <property type="molecule type" value="Genomic_DNA"/>
</dbReference>
<dbReference type="GO" id="GO:0005886">
    <property type="term" value="C:plasma membrane"/>
    <property type="evidence" value="ECO:0007669"/>
    <property type="project" value="UniProtKB-SubCell"/>
</dbReference>
<evidence type="ECO:0000256" key="1">
    <source>
        <dbReference type="ARBA" id="ARBA00004651"/>
    </source>
</evidence>
<evidence type="ECO:0000256" key="2">
    <source>
        <dbReference type="SAM" id="Phobius"/>
    </source>
</evidence>
<organism evidence="3 6">
    <name type="scientific">Geobacillus stearothermophilus</name>
    <name type="common">Bacillus stearothermophilus</name>
    <dbReference type="NCBI Taxonomy" id="1422"/>
    <lineage>
        <taxon>Bacteria</taxon>
        <taxon>Bacillati</taxon>
        <taxon>Bacillota</taxon>
        <taxon>Bacilli</taxon>
        <taxon>Bacillales</taxon>
        <taxon>Anoxybacillaceae</taxon>
        <taxon>Geobacillus</taxon>
    </lineage>
</organism>
<feature type="transmembrane region" description="Helical" evidence="2">
    <location>
        <begin position="107"/>
        <end position="129"/>
    </location>
</feature>